<feature type="transmembrane region" description="Helical" evidence="6">
    <location>
        <begin position="910"/>
        <end position="929"/>
    </location>
</feature>
<gene>
    <name evidence="8" type="ORF">CSKR_102940</name>
</gene>
<dbReference type="PANTHER" id="PTHR43243">
    <property type="entry name" value="INNER MEMBRANE TRANSPORTER YGJI-RELATED"/>
    <property type="match status" value="1"/>
</dbReference>
<reference evidence="8 9" key="2">
    <citation type="journal article" date="2021" name="Genomics">
        <title>High-quality reference genome for Clonorchis sinensis.</title>
        <authorList>
            <person name="Young N.D."/>
            <person name="Stroehlein A.J."/>
            <person name="Kinkar L."/>
            <person name="Wang T."/>
            <person name="Sohn W.M."/>
            <person name="Chang B.C.H."/>
            <person name="Kaur P."/>
            <person name="Weisz D."/>
            <person name="Dudchenko O."/>
            <person name="Aiden E.L."/>
            <person name="Korhonen P.K."/>
            <person name="Gasser R.B."/>
        </authorList>
    </citation>
    <scope>NUCLEOTIDE SEQUENCE [LARGE SCALE GENOMIC DNA]</scope>
    <source>
        <strain evidence="8">Cs-k2</strain>
    </source>
</reference>
<keyword evidence="5 6" id="KW-0472">Membrane</keyword>
<evidence type="ECO:0000313" key="9">
    <source>
        <dbReference type="Proteomes" id="UP000286415"/>
    </source>
</evidence>
<dbReference type="Pfam" id="PF13906">
    <property type="entry name" value="AA_permease_C"/>
    <property type="match status" value="1"/>
</dbReference>
<evidence type="ECO:0000256" key="4">
    <source>
        <dbReference type="ARBA" id="ARBA00022989"/>
    </source>
</evidence>
<feature type="transmembrane region" description="Helical" evidence="6">
    <location>
        <begin position="100"/>
        <end position="121"/>
    </location>
</feature>
<evidence type="ECO:0000256" key="6">
    <source>
        <dbReference type="SAM" id="Phobius"/>
    </source>
</evidence>
<evidence type="ECO:0000313" key="8">
    <source>
        <dbReference type="EMBL" id="KAG5450687.1"/>
    </source>
</evidence>
<dbReference type="GO" id="GO:0005886">
    <property type="term" value="C:plasma membrane"/>
    <property type="evidence" value="ECO:0007669"/>
    <property type="project" value="TreeGrafter"/>
</dbReference>
<evidence type="ECO:0000256" key="2">
    <source>
        <dbReference type="ARBA" id="ARBA00022448"/>
    </source>
</evidence>
<feature type="transmembrane region" description="Helical" evidence="6">
    <location>
        <begin position="454"/>
        <end position="474"/>
    </location>
</feature>
<feature type="transmembrane region" description="Helical" evidence="6">
    <location>
        <begin position="935"/>
        <end position="958"/>
    </location>
</feature>
<keyword evidence="3 6" id="KW-0812">Transmembrane</keyword>
<feature type="transmembrane region" description="Helical" evidence="6">
    <location>
        <begin position="714"/>
        <end position="732"/>
    </location>
</feature>
<feature type="transmembrane region" description="Helical" evidence="6">
    <location>
        <begin position="311"/>
        <end position="332"/>
    </location>
</feature>
<feature type="transmembrane region" description="Helical" evidence="6">
    <location>
        <begin position="584"/>
        <end position="605"/>
    </location>
</feature>
<protein>
    <submittedName>
        <fullName evidence="8">Cationic amino acid transporter 4</fullName>
    </submittedName>
</protein>
<keyword evidence="4 6" id="KW-1133">Transmembrane helix</keyword>
<evidence type="ECO:0000256" key="1">
    <source>
        <dbReference type="ARBA" id="ARBA00004141"/>
    </source>
</evidence>
<dbReference type="GO" id="GO:0015171">
    <property type="term" value="F:amino acid transmembrane transporter activity"/>
    <property type="evidence" value="ECO:0007669"/>
    <property type="project" value="TreeGrafter"/>
</dbReference>
<keyword evidence="2" id="KW-0813">Transport</keyword>
<feature type="transmembrane region" description="Helical" evidence="6">
    <location>
        <begin position="228"/>
        <end position="247"/>
    </location>
</feature>
<feature type="transmembrane region" description="Helical" evidence="6">
    <location>
        <begin position="617"/>
        <end position="638"/>
    </location>
</feature>
<evidence type="ECO:0000256" key="3">
    <source>
        <dbReference type="ARBA" id="ARBA00022692"/>
    </source>
</evidence>
<dbReference type="PANTHER" id="PTHR43243:SF4">
    <property type="entry name" value="CATIONIC AMINO ACID TRANSPORTER 4"/>
    <property type="match status" value="1"/>
</dbReference>
<dbReference type="Pfam" id="PF13520">
    <property type="entry name" value="AA_permease_2"/>
    <property type="match status" value="2"/>
</dbReference>
<feature type="transmembrane region" description="Helical" evidence="6">
    <location>
        <begin position="194"/>
        <end position="216"/>
    </location>
</feature>
<comment type="caution">
    <text evidence="8">The sequence shown here is derived from an EMBL/GenBank/DDBJ whole genome shotgun (WGS) entry which is preliminary data.</text>
</comment>
<feature type="transmembrane region" description="Helical" evidence="6">
    <location>
        <begin position="738"/>
        <end position="759"/>
    </location>
</feature>
<reference evidence="8 9" key="1">
    <citation type="journal article" date="2018" name="Biotechnol. Adv.">
        <title>Improved genomic resources and new bioinformatic workflow for the carcinogenic parasite Clonorchis sinensis: Biotechnological implications.</title>
        <authorList>
            <person name="Wang D."/>
            <person name="Korhonen P.K."/>
            <person name="Gasser R.B."/>
            <person name="Young N.D."/>
        </authorList>
    </citation>
    <scope>NUCLEOTIDE SEQUENCE [LARGE SCALE GENOMIC DNA]</scope>
    <source>
        <strain evidence="8">Cs-k2</strain>
    </source>
</reference>
<feature type="transmembrane region" description="Helical" evidence="6">
    <location>
        <begin position="1013"/>
        <end position="1031"/>
    </location>
</feature>
<dbReference type="Gene3D" id="1.20.1740.10">
    <property type="entry name" value="Amino acid/polyamine transporter I"/>
    <property type="match status" value="2"/>
</dbReference>
<proteinExistence type="predicted"/>
<name>A0A8T1MMP9_CLOSI</name>
<organism evidence="8 9">
    <name type="scientific">Clonorchis sinensis</name>
    <name type="common">Chinese liver fluke</name>
    <dbReference type="NCBI Taxonomy" id="79923"/>
    <lineage>
        <taxon>Eukaryota</taxon>
        <taxon>Metazoa</taxon>
        <taxon>Spiralia</taxon>
        <taxon>Lophotrochozoa</taxon>
        <taxon>Platyhelminthes</taxon>
        <taxon>Trematoda</taxon>
        <taxon>Digenea</taxon>
        <taxon>Opisthorchiida</taxon>
        <taxon>Opisthorchiata</taxon>
        <taxon>Opisthorchiidae</taxon>
        <taxon>Clonorchis</taxon>
    </lineage>
</organism>
<feature type="transmembrane region" description="Helical" evidence="6">
    <location>
        <begin position="67"/>
        <end position="88"/>
    </location>
</feature>
<feature type="domain" description="Cationic amino acid transporter C-terminal" evidence="7">
    <location>
        <begin position="513"/>
        <end position="561"/>
    </location>
</feature>
<feature type="transmembrane region" description="Helical" evidence="6">
    <location>
        <begin position="644"/>
        <end position="665"/>
    </location>
</feature>
<feature type="transmembrane region" description="Helical" evidence="6">
    <location>
        <begin position="857"/>
        <end position="879"/>
    </location>
</feature>
<feature type="transmembrane region" description="Helical" evidence="6">
    <location>
        <begin position="481"/>
        <end position="501"/>
    </location>
</feature>
<comment type="subcellular location">
    <subcellularLocation>
        <location evidence="1">Membrane</location>
        <topology evidence="1">Multi-pass membrane protein</topology>
    </subcellularLocation>
</comment>
<dbReference type="EMBL" id="NIRI02000042">
    <property type="protein sequence ID" value="KAG5450687.1"/>
    <property type="molecule type" value="Genomic_DNA"/>
</dbReference>
<feature type="transmembrane region" description="Helical" evidence="6">
    <location>
        <begin position="513"/>
        <end position="532"/>
    </location>
</feature>
<feature type="transmembrane region" description="Helical" evidence="6">
    <location>
        <begin position="544"/>
        <end position="564"/>
    </location>
</feature>
<evidence type="ECO:0000256" key="5">
    <source>
        <dbReference type="ARBA" id="ARBA00023136"/>
    </source>
</evidence>
<accession>A0A8T1MMP9</accession>
<feature type="transmembrane region" description="Helical" evidence="6">
    <location>
        <begin position="812"/>
        <end position="836"/>
    </location>
</feature>
<feature type="transmembrane region" description="Helical" evidence="6">
    <location>
        <begin position="268"/>
        <end position="291"/>
    </location>
</feature>
<feature type="transmembrane region" description="Helical" evidence="6">
    <location>
        <begin position="339"/>
        <end position="356"/>
    </location>
</feature>
<feature type="transmembrane region" description="Helical" evidence="6">
    <location>
        <begin position="170"/>
        <end position="187"/>
    </location>
</feature>
<feature type="transmembrane region" description="Helical" evidence="6">
    <location>
        <begin position="362"/>
        <end position="385"/>
    </location>
</feature>
<feature type="transmembrane region" description="Helical" evidence="6">
    <location>
        <begin position="40"/>
        <end position="61"/>
    </location>
</feature>
<feature type="transmembrane region" description="Helical" evidence="6">
    <location>
        <begin position="392"/>
        <end position="411"/>
    </location>
</feature>
<dbReference type="OrthoDB" id="3900342at2759"/>
<feature type="transmembrane region" description="Helical" evidence="6">
    <location>
        <begin position="1037"/>
        <end position="1060"/>
    </location>
</feature>
<sequence length="1086" mass="118666">MVYERISLQEFCRRAGRRKRVLTATALDTPLRRCLDIPHLSFFCISYVIGYGLYVFTGSLIRDFTGPATGLACLVSVIPTIMTASCYAEFSTLFPRSGSVYLYSYLLFGELIAFTSAWAMLAGMCAAVSTVAKLFSNTVNVLCDNQIRFWSENHLVTLNASRFIERTPDLTAAAFIILLGLINLTGAKISLTINAVFCGLQLMCLVVMLIACFALGDGKNYSESFLPQGLGGFFGGTAMALFGLSGFESLANLSEEAKNPRRDLPVAFLISIGVCTIIHVTASFGLAYLVPTEVLSEDLSFINAFKQPHNPVLLVIAVIATVLGTGVTKLVVMYTVPRILYAVADDGLLFKFLSIINKRTRIPMWSVLMGSVPSILLAVFVKIVCLYEVMKIFTLFCYILVSLNLMVFRYVPNEDVAYLEEHDLDHCGTGVGNEVHMRIYLPNSLAWLQSRSSFTYLLIGFTASALMLGIVVSINVVRFHVALWIIPAILCGLVVVTFLVLCTYKPKSFIGGFRTPLMPVAPCGAIIANVLLMTRMGADAWGQFAVWSLIGLVFYFTYGIWFSEADSKKDSVLPSPETHDLTDLTAFCVSYIVGIGIQDVSGLLVRDFTGSATAFAYLLVSISSVCTALCFAELSTLIPRAGSLYTYAYVTLGECAAFWTGWIMVSQLITSTAATAKSFSRVINYISNNTILLWSKSNLYNIENSDIMEHTPDLVAILSVIVVILVVLSGAYSTVSIAGILSCLTIIILIVLSISCFVLGDIDNFMETNGFLPYGFERFLEGCALLLFAGSGFETLATASEEAVDPRRDLPIALVLGILICTMVNLLLAFGIAYIAPHSKLTESFPLIHAFRLTKEPSFAIVAVLGSVMTGGPSKLVAVYSVSRLLYAISSDGLLFPFLATTGPRFNTPIWSVFVVGIILLAISGFFQLTLVFRVGALTVSFVYLLIGIQSLVFRYLLDEDLTAIEVDNEADQKALPVPKLPTAAHKTPICPLRINTPTVLTHLGYKSWFKGILTAFVLLVLLYGVGLQTIPKYKNGVVWIISGIFVPLILVTFGLIALYRPNKFYGTFQVDVVRNVMPFAFTSVD</sequence>
<evidence type="ECO:0000259" key="7">
    <source>
        <dbReference type="Pfam" id="PF13906"/>
    </source>
</evidence>
<dbReference type="AlphaFoldDB" id="A0A8T1MMP9"/>
<dbReference type="InterPro" id="IPR029485">
    <property type="entry name" value="CAT_C"/>
</dbReference>
<dbReference type="InterPro" id="IPR002293">
    <property type="entry name" value="AA/rel_permease1"/>
</dbReference>
<dbReference type="Proteomes" id="UP000286415">
    <property type="component" value="Unassembled WGS sequence"/>
</dbReference>
<keyword evidence="9" id="KW-1185">Reference proteome</keyword>